<organism evidence="1">
    <name type="scientific">Arundo donax</name>
    <name type="common">Giant reed</name>
    <name type="synonym">Donax arundinaceus</name>
    <dbReference type="NCBI Taxonomy" id="35708"/>
    <lineage>
        <taxon>Eukaryota</taxon>
        <taxon>Viridiplantae</taxon>
        <taxon>Streptophyta</taxon>
        <taxon>Embryophyta</taxon>
        <taxon>Tracheophyta</taxon>
        <taxon>Spermatophyta</taxon>
        <taxon>Magnoliopsida</taxon>
        <taxon>Liliopsida</taxon>
        <taxon>Poales</taxon>
        <taxon>Poaceae</taxon>
        <taxon>PACMAD clade</taxon>
        <taxon>Arundinoideae</taxon>
        <taxon>Arundineae</taxon>
        <taxon>Arundo</taxon>
    </lineage>
</organism>
<dbReference type="EMBL" id="GBRH01277305">
    <property type="protein sequence ID" value="JAD20590.1"/>
    <property type="molecule type" value="Transcribed_RNA"/>
</dbReference>
<evidence type="ECO:0000313" key="1">
    <source>
        <dbReference type="EMBL" id="JAD20590.1"/>
    </source>
</evidence>
<reference evidence="1" key="1">
    <citation type="submission" date="2014-09" db="EMBL/GenBank/DDBJ databases">
        <authorList>
            <person name="Magalhaes I.L.F."/>
            <person name="Oliveira U."/>
            <person name="Santos F.R."/>
            <person name="Vidigal T.H.D.A."/>
            <person name="Brescovit A.D."/>
            <person name="Santos A.J."/>
        </authorList>
    </citation>
    <scope>NUCLEOTIDE SEQUENCE</scope>
    <source>
        <tissue evidence="1">Shoot tissue taken approximately 20 cm above the soil surface</tissue>
    </source>
</reference>
<name>A0A0A8Y585_ARUDO</name>
<protein>
    <submittedName>
        <fullName evidence="1">Uncharacterized protein</fullName>
    </submittedName>
</protein>
<reference evidence="1" key="2">
    <citation type="journal article" date="2015" name="Data Brief">
        <title>Shoot transcriptome of the giant reed, Arundo donax.</title>
        <authorList>
            <person name="Barrero R.A."/>
            <person name="Guerrero F.D."/>
            <person name="Moolhuijzen P."/>
            <person name="Goolsby J.A."/>
            <person name="Tidwell J."/>
            <person name="Bellgard S.E."/>
            <person name="Bellgard M.I."/>
        </authorList>
    </citation>
    <scope>NUCLEOTIDE SEQUENCE</scope>
    <source>
        <tissue evidence="1">Shoot tissue taken approximately 20 cm above the soil surface</tissue>
    </source>
</reference>
<accession>A0A0A8Y585</accession>
<dbReference type="AlphaFoldDB" id="A0A0A8Y585"/>
<proteinExistence type="predicted"/>
<sequence length="31" mass="3626">MVHNSHLHYDIALWVVSRSVSVQQLLFCNDN</sequence>